<keyword evidence="5" id="KW-0175">Coiled coil</keyword>
<dbReference type="PANTHER" id="PTHR45339">
    <property type="entry name" value="HYBRID SIGNAL TRANSDUCTION HISTIDINE KINASE J"/>
    <property type="match status" value="1"/>
</dbReference>
<dbReference type="SUPFAM" id="SSF47384">
    <property type="entry name" value="Homodimeric domain of signal transducing histidine kinase"/>
    <property type="match status" value="1"/>
</dbReference>
<keyword evidence="3" id="KW-0597">Phosphoprotein</keyword>
<reference evidence="8" key="1">
    <citation type="submission" date="2020-07" db="EMBL/GenBank/DDBJ databases">
        <title>Huge and variable diversity of episymbiotic CPR bacteria and DPANN archaea in groundwater ecosystems.</title>
        <authorList>
            <person name="He C.Y."/>
            <person name="Keren R."/>
            <person name="Whittaker M."/>
            <person name="Farag I.F."/>
            <person name="Doudna J."/>
            <person name="Cate J.H.D."/>
            <person name="Banfield J.F."/>
        </authorList>
    </citation>
    <scope>NUCLEOTIDE SEQUENCE</scope>
    <source>
        <strain evidence="8">NC_groundwater_1482_Ag_S-0.65um_47_24</strain>
    </source>
</reference>
<evidence type="ECO:0000256" key="4">
    <source>
        <dbReference type="ARBA" id="ARBA00023012"/>
    </source>
</evidence>
<name>A0A933LRB0_UNCTE</name>
<evidence type="ECO:0000256" key="1">
    <source>
        <dbReference type="ARBA" id="ARBA00000085"/>
    </source>
</evidence>
<keyword evidence="4" id="KW-0902">Two-component regulatory system</keyword>
<comment type="catalytic activity">
    <reaction evidence="1">
        <text>ATP + protein L-histidine = ADP + protein N-phospho-L-histidine.</text>
        <dbReference type="EC" id="2.7.13.3"/>
    </reaction>
</comment>
<evidence type="ECO:0000256" key="6">
    <source>
        <dbReference type="SAM" id="MobiDB-lite"/>
    </source>
</evidence>
<evidence type="ECO:0000313" key="9">
    <source>
        <dbReference type="Proteomes" id="UP000772181"/>
    </source>
</evidence>
<accession>A0A933LRB0</accession>
<evidence type="ECO:0000256" key="3">
    <source>
        <dbReference type="ARBA" id="ARBA00022553"/>
    </source>
</evidence>
<dbReference type="InterPro" id="IPR000014">
    <property type="entry name" value="PAS"/>
</dbReference>
<dbReference type="PANTHER" id="PTHR45339:SF1">
    <property type="entry name" value="HYBRID SIGNAL TRANSDUCTION HISTIDINE KINASE J"/>
    <property type="match status" value="1"/>
</dbReference>
<dbReference type="Gene3D" id="3.30.450.20">
    <property type="entry name" value="PAS domain"/>
    <property type="match status" value="1"/>
</dbReference>
<proteinExistence type="predicted"/>
<dbReference type="GO" id="GO:0006355">
    <property type="term" value="P:regulation of DNA-templated transcription"/>
    <property type="evidence" value="ECO:0007669"/>
    <property type="project" value="InterPro"/>
</dbReference>
<evidence type="ECO:0000259" key="7">
    <source>
        <dbReference type="PROSITE" id="PS50112"/>
    </source>
</evidence>
<sequence>MMLNYEKTFQRKPTKKTKFPRNSRRAVLEPSPPHPGQISDDLLRLVYELQFDKVEIMKQNQALQEARQDLQNSLDHYSDLYDQAPVSYVSLDEKGLIQESNSTVATLFGLEPSQLKGQPLADYILDRDMPVFNAHLNQCKMGKKKLLSTVHLMMKGGGSIKVQLLSVQSFNAAKQAFYYRTTIIDLTNCNSEIEAGESDSREFALDAVAALESHKMIGKLDDLNQSVIKANSRLMRQHRRLNKAKRLVNAIGKANFDFLNQLSDELKTTLNDIIEFSEILQTELFGQLNDSQHEYVKDIQTRGKHLKNLIHEIIGPSKSELDMIDLGFGNFPPKRAVKASLTLVK</sequence>
<feature type="coiled-coil region" evidence="5">
    <location>
        <begin position="53"/>
        <end position="80"/>
    </location>
</feature>
<dbReference type="InterPro" id="IPR003661">
    <property type="entry name" value="HisK_dim/P_dom"/>
</dbReference>
<dbReference type="CDD" id="cd00130">
    <property type="entry name" value="PAS"/>
    <property type="match status" value="1"/>
</dbReference>
<dbReference type="Pfam" id="PF00989">
    <property type="entry name" value="PAS"/>
    <property type="match status" value="1"/>
</dbReference>
<dbReference type="CDD" id="cd00082">
    <property type="entry name" value="HisKA"/>
    <property type="match status" value="1"/>
</dbReference>
<gene>
    <name evidence="8" type="ORF">HY730_09365</name>
</gene>
<dbReference type="InterPro" id="IPR036097">
    <property type="entry name" value="HisK_dim/P_sf"/>
</dbReference>
<dbReference type="Pfam" id="PF00512">
    <property type="entry name" value="HisKA"/>
    <property type="match status" value="1"/>
</dbReference>
<feature type="compositionally biased region" description="Basic residues" evidence="6">
    <location>
        <begin position="10"/>
        <end position="24"/>
    </location>
</feature>
<dbReference type="Gene3D" id="1.10.287.130">
    <property type="match status" value="1"/>
</dbReference>
<feature type="region of interest" description="Disordered" evidence="6">
    <location>
        <begin position="1"/>
        <end position="35"/>
    </location>
</feature>
<dbReference type="EMBL" id="JACQWF010000408">
    <property type="protein sequence ID" value="MBI4596564.1"/>
    <property type="molecule type" value="Genomic_DNA"/>
</dbReference>
<dbReference type="PROSITE" id="PS50112">
    <property type="entry name" value="PAS"/>
    <property type="match status" value="1"/>
</dbReference>
<dbReference type="EC" id="2.7.13.3" evidence="2"/>
<dbReference type="NCBIfam" id="TIGR00229">
    <property type="entry name" value="sensory_box"/>
    <property type="match status" value="1"/>
</dbReference>
<evidence type="ECO:0000313" key="8">
    <source>
        <dbReference type="EMBL" id="MBI4596564.1"/>
    </source>
</evidence>
<dbReference type="InterPro" id="IPR013767">
    <property type="entry name" value="PAS_fold"/>
</dbReference>
<organism evidence="8 9">
    <name type="scientific">Tectimicrobiota bacterium</name>
    <dbReference type="NCBI Taxonomy" id="2528274"/>
    <lineage>
        <taxon>Bacteria</taxon>
        <taxon>Pseudomonadati</taxon>
        <taxon>Nitrospinota/Tectimicrobiota group</taxon>
        <taxon>Candidatus Tectimicrobiota</taxon>
    </lineage>
</organism>
<evidence type="ECO:0000256" key="5">
    <source>
        <dbReference type="SAM" id="Coils"/>
    </source>
</evidence>
<evidence type="ECO:0000256" key="2">
    <source>
        <dbReference type="ARBA" id="ARBA00012438"/>
    </source>
</evidence>
<dbReference type="InterPro" id="IPR035965">
    <property type="entry name" value="PAS-like_dom_sf"/>
</dbReference>
<dbReference type="GO" id="GO:0000155">
    <property type="term" value="F:phosphorelay sensor kinase activity"/>
    <property type="evidence" value="ECO:0007669"/>
    <property type="project" value="InterPro"/>
</dbReference>
<dbReference type="SMART" id="SM00388">
    <property type="entry name" value="HisKA"/>
    <property type="match status" value="1"/>
</dbReference>
<protein>
    <recommendedName>
        <fullName evidence="2">histidine kinase</fullName>
        <ecNumber evidence="2">2.7.13.3</ecNumber>
    </recommendedName>
</protein>
<dbReference type="Proteomes" id="UP000772181">
    <property type="component" value="Unassembled WGS sequence"/>
</dbReference>
<comment type="caution">
    <text evidence="8">The sequence shown here is derived from an EMBL/GenBank/DDBJ whole genome shotgun (WGS) entry which is preliminary data.</text>
</comment>
<feature type="domain" description="PAS" evidence="7">
    <location>
        <begin position="73"/>
        <end position="143"/>
    </location>
</feature>
<dbReference type="AlphaFoldDB" id="A0A933LRB0"/>
<dbReference type="SUPFAM" id="SSF55785">
    <property type="entry name" value="PYP-like sensor domain (PAS domain)"/>
    <property type="match status" value="1"/>
</dbReference>
<dbReference type="SMART" id="SM00091">
    <property type="entry name" value="PAS"/>
    <property type="match status" value="1"/>
</dbReference>